<dbReference type="GO" id="GO:0000400">
    <property type="term" value="F:four-way junction DNA binding"/>
    <property type="evidence" value="ECO:0007669"/>
    <property type="project" value="UniProtKB-UniRule"/>
</dbReference>
<dbReference type="Proteomes" id="UP000031594">
    <property type="component" value="Unassembled WGS sequence"/>
</dbReference>
<dbReference type="Gene3D" id="1.10.8.10">
    <property type="entry name" value="DNA helicase RuvA subunit, C-terminal domain"/>
    <property type="match status" value="1"/>
</dbReference>
<proteinExistence type="inferred from homology"/>
<dbReference type="GO" id="GO:0048476">
    <property type="term" value="C:Holliday junction resolvase complex"/>
    <property type="evidence" value="ECO:0007669"/>
    <property type="project" value="UniProtKB-UniRule"/>
</dbReference>
<dbReference type="GO" id="GO:0009378">
    <property type="term" value="F:four-way junction helicase activity"/>
    <property type="evidence" value="ECO:0007669"/>
    <property type="project" value="InterPro"/>
</dbReference>
<dbReference type="HAMAP" id="MF_00031">
    <property type="entry name" value="DNA_HJ_migration_RuvA"/>
    <property type="match status" value="1"/>
</dbReference>
<dbReference type="SUPFAM" id="SSF46929">
    <property type="entry name" value="DNA helicase RuvA subunit, C-terminal domain"/>
    <property type="match status" value="1"/>
</dbReference>
<sequence length="200" mass="22810">MISYLKGILIYCSFPTIIVESHGIGFEIFSSLSLYQSLPPLHSEVSLYTHLNVSENRFELFGFHDLEEQLTFRILVEKVHGVGPKTAITILNVLPPKEFKEAIYREDYRVLSKIKGIGEKTAHRLVVELKDKLDVGRSGIGPFSKETKDQIFEDSLKALVALGFKETEAVKLVRKVREKEPEKDLEGVIRECLKLTCMER</sequence>
<dbReference type="OrthoDB" id="5293449at2"/>
<dbReference type="InterPro" id="IPR011114">
    <property type="entry name" value="RuvA_C"/>
</dbReference>
<dbReference type="EMBL" id="CP037899">
    <property type="protein sequence ID" value="QDQ41730.1"/>
    <property type="molecule type" value="Genomic_DNA"/>
</dbReference>
<keyword evidence="9" id="KW-0067">ATP-binding</keyword>
<name>A0A0C1RLD3_9BACT</name>
<dbReference type="GO" id="GO:0006281">
    <property type="term" value="P:DNA repair"/>
    <property type="evidence" value="ECO:0007669"/>
    <property type="project" value="UniProtKB-UniRule"/>
</dbReference>
<dbReference type="GO" id="GO:0016787">
    <property type="term" value="F:hydrolase activity"/>
    <property type="evidence" value="ECO:0007669"/>
    <property type="project" value="UniProtKB-KW"/>
</dbReference>
<evidence type="ECO:0000259" key="7">
    <source>
        <dbReference type="SMART" id="SM00278"/>
    </source>
</evidence>
<dbReference type="RefSeq" id="WP_039721295.1">
    <property type="nucleotide sequence ID" value="NZ_CP037899.1"/>
</dbReference>
<evidence type="ECO:0000256" key="5">
    <source>
        <dbReference type="ARBA" id="ARBA00023204"/>
    </source>
</evidence>
<dbReference type="Gene3D" id="1.10.150.20">
    <property type="entry name" value="5' to 3' exonuclease, C-terminal subdomain"/>
    <property type="match status" value="1"/>
</dbReference>
<keyword evidence="4 6" id="KW-0233">DNA recombination</keyword>
<dbReference type="Pfam" id="PF01330">
    <property type="entry name" value="RuvA_N"/>
    <property type="match status" value="1"/>
</dbReference>
<gene>
    <name evidence="6" type="primary">ruvA</name>
    <name evidence="8" type="ORF">A946_05430</name>
    <name evidence="9" type="ORF">kam1_479</name>
</gene>
<keyword evidence="9" id="KW-0378">Hydrolase</keyword>
<dbReference type="SUPFAM" id="SSF50249">
    <property type="entry name" value="Nucleic acid-binding proteins"/>
    <property type="match status" value="1"/>
</dbReference>
<dbReference type="GO" id="GO:0005737">
    <property type="term" value="C:cytoplasm"/>
    <property type="evidence" value="ECO:0007669"/>
    <property type="project" value="UniProtKB-SubCell"/>
</dbReference>
<keyword evidence="5 6" id="KW-0234">DNA repair</keyword>
<comment type="caution">
    <text evidence="6">Lacks conserved residue(s) required for the propagation of feature annotation.</text>
</comment>
<dbReference type="Pfam" id="PF07499">
    <property type="entry name" value="RuvA_C"/>
    <property type="match status" value="1"/>
</dbReference>
<evidence type="ECO:0000256" key="1">
    <source>
        <dbReference type="ARBA" id="ARBA00022490"/>
    </source>
</evidence>
<dbReference type="GO" id="GO:0004519">
    <property type="term" value="F:endonuclease activity"/>
    <property type="evidence" value="ECO:0007669"/>
    <property type="project" value="UniProtKB-KW"/>
</dbReference>
<feature type="domain" description="Helix-hairpin-helix DNA-binding motif class 1" evidence="7">
    <location>
        <begin position="74"/>
        <end position="93"/>
    </location>
</feature>
<keyword evidence="8" id="KW-0255">Endonuclease</keyword>
<dbReference type="GO" id="GO:0006310">
    <property type="term" value="P:DNA recombination"/>
    <property type="evidence" value="ECO:0007669"/>
    <property type="project" value="UniProtKB-UniRule"/>
</dbReference>
<keyword evidence="8" id="KW-0540">Nuclease</keyword>
<keyword evidence="9" id="KW-0347">Helicase</keyword>
<feature type="region of interest" description="Domain III" evidence="6">
    <location>
        <begin position="147"/>
        <end position="200"/>
    </location>
</feature>
<reference evidence="8 10" key="1">
    <citation type="submission" date="2014-08" db="EMBL/GenBank/DDBJ databases">
        <title>Methylacidiphilum kamchatkense strain Kam1 draft genome sequence.</title>
        <authorList>
            <person name="Birkeland N.-K."/>
            <person name="Erikstad H.A."/>
        </authorList>
    </citation>
    <scope>NUCLEOTIDE SEQUENCE [LARGE SCALE GENOMIC DNA]</scope>
    <source>
        <strain evidence="8 10">Kam1</strain>
    </source>
</reference>
<organism evidence="9 11">
    <name type="scientific">Methylacidiphilum kamchatkense Kam1</name>
    <dbReference type="NCBI Taxonomy" id="1202785"/>
    <lineage>
        <taxon>Bacteria</taxon>
        <taxon>Pseudomonadati</taxon>
        <taxon>Verrucomicrobiota</taxon>
        <taxon>Methylacidiphilae</taxon>
        <taxon>Methylacidiphilales</taxon>
        <taxon>Methylacidiphilaceae</taxon>
        <taxon>Methylacidiphilum (ex Ratnadevi et al. 2023)</taxon>
    </lineage>
</organism>
<dbReference type="EMBL" id="JQNX01000003">
    <property type="protein sequence ID" value="KIE58847.1"/>
    <property type="molecule type" value="Genomic_DNA"/>
</dbReference>
<dbReference type="CDD" id="cd14332">
    <property type="entry name" value="UBA_RuvA_C"/>
    <property type="match status" value="1"/>
</dbReference>
<dbReference type="InterPro" id="IPR000085">
    <property type="entry name" value="RuvA"/>
</dbReference>
<evidence type="ECO:0000256" key="4">
    <source>
        <dbReference type="ARBA" id="ARBA00023172"/>
    </source>
</evidence>
<keyword evidence="10" id="KW-1185">Reference proteome</keyword>
<keyword evidence="2 6" id="KW-0227">DNA damage</keyword>
<evidence type="ECO:0000313" key="11">
    <source>
        <dbReference type="Proteomes" id="UP000315925"/>
    </source>
</evidence>
<comment type="similarity">
    <text evidence="6">Belongs to the RuvA family.</text>
</comment>
<evidence type="ECO:0000256" key="2">
    <source>
        <dbReference type="ARBA" id="ARBA00022763"/>
    </source>
</evidence>
<dbReference type="InterPro" id="IPR012340">
    <property type="entry name" value="NA-bd_OB-fold"/>
</dbReference>
<feature type="region of interest" description="Domain I" evidence="6">
    <location>
        <begin position="1"/>
        <end position="64"/>
    </location>
</feature>
<dbReference type="SUPFAM" id="SSF47781">
    <property type="entry name" value="RuvA domain 2-like"/>
    <property type="match status" value="1"/>
</dbReference>
<reference evidence="9" key="2">
    <citation type="journal article" date="2019" name="BMC Genomics">
        <title>Complete genome sequence analysis of the thermoacidophilic verrucomicrobial methanotroph 'Candidatus Methylacidiphilum kamchatkense' strain Kam1 and comparison with its closest relatives.</title>
        <authorList>
            <person name="Kruse T."/>
            <person name="Ratnadevi C.M."/>
            <person name="Erikstad H.A."/>
            <person name="Birkeland N.K."/>
        </authorList>
    </citation>
    <scope>NUCLEOTIDE SEQUENCE</scope>
    <source>
        <strain evidence="9">Kam1</strain>
    </source>
</reference>
<dbReference type="InterPro" id="IPR010994">
    <property type="entry name" value="RuvA_2-like"/>
</dbReference>
<reference evidence="11" key="3">
    <citation type="submission" date="2019-03" db="EMBL/GenBank/DDBJ databases">
        <title>Complete genome of Methylacidiphilum kamchatkense Kam1.</title>
        <authorList>
            <person name="Kruse T."/>
            <person name="Murarilal Ratnadevi C."/>
            <person name="Erikstad H.-A."/>
            <person name="Birkeland N.-K."/>
        </authorList>
    </citation>
    <scope>NUCLEOTIDE SEQUENCE [LARGE SCALE GENOMIC DNA]</scope>
    <source>
        <strain evidence="11">kam1</strain>
    </source>
</reference>
<keyword evidence="9" id="KW-0547">Nucleotide-binding</keyword>
<evidence type="ECO:0000313" key="9">
    <source>
        <dbReference type="EMBL" id="QDQ41730.1"/>
    </source>
</evidence>
<dbReference type="Proteomes" id="UP000315925">
    <property type="component" value="Chromosome"/>
</dbReference>
<keyword evidence="3 6" id="KW-0238">DNA-binding</keyword>
<dbReference type="KEGG" id="mkc:kam1_479"/>
<comment type="domain">
    <text evidence="6">Has three domains with a flexible linker between the domains II and III and assumes an 'L' shape. Domain III is highly mobile and contacts RuvB.</text>
</comment>
<comment type="subunit">
    <text evidence="6">Homotetramer. Forms an RuvA(8)-RuvB(12)-Holliday junction (HJ) complex. HJ DNA is sandwiched between 2 RuvA tetramers; dsDNA enters through RuvA and exits via RuvB. An RuvB hexamer assembles on each DNA strand where it exits the tetramer. Each RuvB hexamer is contacted by two RuvA subunits (via domain III) on 2 adjacent RuvB subunits; this complex drives branch migration. In the full resolvosome a probable DNA-RuvA(4)-RuvB(12)-RuvC(2) complex forms which resolves the HJ.</text>
</comment>
<dbReference type="Gene3D" id="2.40.50.140">
    <property type="entry name" value="Nucleic acid-binding proteins"/>
    <property type="match status" value="1"/>
</dbReference>
<keyword evidence="1 6" id="KW-0963">Cytoplasm</keyword>
<evidence type="ECO:0000256" key="6">
    <source>
        <dbReference type="HAMAP-Rule" id="MF_00031"/>
    </source>
</evidence>
<dbReference type="InterPro" id="IPR003583">
    <property type="entry name" value="Hlx-hairpin-Hlx_DNA-bd_motif"/>
</dbReference>
<dbReference type="GO" id="GO:0009379">
    <property type="term" value="C:Holliday junction helicase complex"/>
    <property type="evidence" value="ECO:0007669"/>
    <property type="project" value="InterPro"/>
</dbReference>
<dbReference type="AlphaFoldDB" id="A0A0C1RLD3"/>
<protein>
    <recommendedName>
        <fullName evidence="6">Holliday junction branch migration complex subunit RuvA</fullName>
    </recommendedName>
</protein>
<feature type="domain" description="Helix-hairpin-helix DNA-binding motif class 1" evidence="7">
    <location>
        <begin position="109"/>
        <end position="128"/>
    </location>
</feature>
<evidence type="ECO:0000313" key="10">
    <source>
        <dbReference type="Proteomes" id="UP000031594"/>
    </source>
</evidence>
<accession>A0A0C1RLD3</accession>
<comment type="function">
    <text evidence="6">The RuvA-RuvB-RuvC complex processes Holliday junction (HJ) DNA during genetic recombination and DNA repair, while the RuvA-RuvB complex plays an important role in the rescue of blocked DNA replication forks via replication fork reversal (RFR). RuvA specifically binds to HJ cruciform DNA, conferring on it an open structure. The RuvB hexamer acts as an ATP-dependent pump, pulling dsDNA into and through the RuvAB complex. HJ branch migration allows RuvC to scan DNA until it finds its consensus sequence, where it cleaves and resolves the cruciform DNA.</text>
</comment>
<dbReference type="NCBIfam" id="TIGR00084">
    <property type="entry name" value="ruvA"/>
    <property type="match status" value="1"/>
</dbReference>
<dbReference type="SMART" id="SM00278">
    <property type="entry name" value="HhH1"/>
    <property type="match status" value="2"/>
</dbReference>
<dbReference type="GO" id="GO:0005524">
    <property type="term" value="F:ATP binding"/>
    <property type="evidence" value="ECO:0007669"/>
    <property type="project" value="InterPro"/>
</dbReference>
<comment type="subcellular location">
    <subcellularLocation>
        <location evidence="6">Cytoplasm</location>
    </subcellularLocation>
</comment>
<dbReference type="STRING" id="1202785.A946_05430"/>
<dbReference type="InterPro" id="IPR036267">
    <property type="entry name" value="RuvA_C_sf"/>
</dbReference>
<dbReference type="InterPro" id="IPR013849">
    <property type="entry name" value="DNA_helicase_Holl-junc_RuvA_I"/>
</dbReference>
<evidence type="ECO:0000256" key="3">
    <source>
        <dbReference type="ARBA" id="ARBA00023125"/>
    </source>
</evidence>
<evidence type="ECO:0000313" key="8">
    <source>
        <dbReference type="EMBL" id="KIE58847.1"/>
    </source>
</evidence>
<dbReference type="Pfam" id="PF14520">
    <property type="entry name" value="HHH_5"/>
    <property type="match status" value="1"/>
</dbReference>